<comment type="caution">
    <text evidence="1">The sequence shown here is derived from an EMBL/GenBank/DDBJ whole genome shotgun (WGS) entry which is preliminary data.</text>
</comment>
<sequence length="67" mass="7107">MTGAVLDCLTESGILANDSSGYVVGCSGEFVKQRKERNQDKQVGILVIISPAQLRSLDDILALEGLA</sequence>
<reference evidence="2" key="1">
    <citation type="journal article" date="2021" name="Science">
        <title>Hunting the eagle killer: A cyanobacterial neurotoxin causes vacuolar myelinopathy.</title>
        <authorList>
            <person name="Breinlinger S."/>
            <person name="Phillips T.J."/>
            <person name="Haram B.N."/>
            <person name="Mares J."/>
            <person name="Martinez Yerena J.A."/>
            <person name="Hrouzek P."/>
            <person name="Sobotka R."/>
            <person name="Henderson W.M."/>
            <person name="Schmieder P."/>
            <person name="Williams S.M."/>
            <person name="Lauderdale J.D."/>
            <person name="Wilde H.D."/>
            <person name="Gerrin W."/>
            <person name="Kust A."/>
            <person name="Washington J.W."/>
            <person name="Wagner C."/>
            <person name="Geier B."/>
            <person name="Liebeke M."/>
            <person name="Enke H."/>
            <person name="Niedermeyer T.H.J."/>
            <person name="Wilde S.B."/>
        </authorList>
    </citation>
    <scope>NUCLEOTIDE SEQUENCE [LARGE SCALE GENOMIC DNA]</scope>
    <source>
        <strain evidence="2">Thurmond2011</strain>
    </source>
</reference>
<gene>
    <name evidence="1" type="ORF">G7B40_037760</name>
</gene>
<dbReference type="RefSeq" id="WP_208340636.1">
    <property type="nucleotide sequence ID" value="NZ_CAWQFN010000717.1"/>
</dbReference>
<dbReference type="AlphaFoldDB" id="A0AAP5IEU3"/>
<dbReference type="EMBL" id="JAALHA020000032">
    <property type="protein sequence ID" value="MDR9900256.1"/>
    <property type="molecule type" value="Genomic_DNA"/>
</dbReference>
<dbReference type="Proteomes" id="UP000667802">
    <property type="component" value="Unassembled WGS sequence"/>
</dbReference>
<evidence type="ECO:0000313" key="1">
    <source>
        <dbReference type="EMBL" id="MDR9900256.1"/>
    </source>
</evidence>
<protein>
    <submittedName>
        <fullName evidence="1">Uncharacterized protein</fullName>
    </submittedName>
</protein>
<proteinExistence type="predicted"/>
<accession>A0AAP5IEU3</accession>
<keyword evidence="2" id="KW-1185">Reference proteome</keyword>
<name>A0AAP5IEU3_9CYAN</name>
<evidence type="ECO:0000313" key="2">
    <source>
        <dbReference type="Proteomes" id="UP000667802"/>
    </source>
</evidence>
<organism evidence="1 2">
    <name type="scientific">Aetokthonos hydrillicola Thurmond2011</name>
    <dbReference type="NCBI Taxonomy" id="2712845"/>
    <lineage>
        <taxon>Bacteria</taxon>
        <taxon>Bacillati</taxon>
        <taxon>Cyanobacteriota</taxon>
        <taxon>Cyanophyceae</taxon>
        <taxon>Nostocales</taxon>
        <taxon>Hapalosiphonaceae</taxon>
        <taxon>Aetokthonos</taxon>
    </lineage>
</organism>